<protein>
    <recommendedName>
        <fullName evidence="9">Plastid division protein FtsZ</fullName>
    </recommendedName>
</protein>
<sequence>TGAQPASCVRPCVAALEPAMRPPRICENFLLLAAAARALQAPHLRARRANPAGTFSLSWYRILPLASSSASARTRTSPIMSAAAGGGAVELRPCAIRVVGVGGGGCNAVNRMALAGKAERCAGLHIGRVLTRGLGAGGEPAVGRAAAVESRADIEEMVRGADLVFVTAGMGGGTGSGAAPVVAEAARRAGALTVGVVTKPFGFEGRKRARQAVAALEELERHVDTLIVVSNDKLLGIVPADAPLADAFLVADDVLRQGIVGVSEIIVKPGLINVDFADVRAVMQDAGAALIGIGTGRGASRAEDAAVAAISSPLLEAPVLNARGIVFNIVGGPSMTLAEVDRAAQIIYENVDADATSRASFKMSRRGRAASSRPRRRTSSSARSCRTAWPTSCRSRCWPRASPRRRSSGPSPGASTSGRSCRRRGGPVAGARACPPSCAASRRRGPAADNQTIWLASYLSRGLGRPRLRKPVSLSPPEAPGGGGDNHGQ</sequence>
<dbReference type="HAMAP" id="MF_00909">
    <property type="entry name" value="FtsZ"/>
    <property type="match status" value="1"/>
</dbReference>
<dbReference type="InterPro" id="IPR018316">
    <property type="entry name" value="Tubulin/FtsZ_2-layer-sand-dom"/>
</dbReference>
<feature type="non-terminal residue" evidence="7">
    <location>
        <position position="1"/>
    </location>
</feature>
<evidence type="ECO:0000259" key="6">
    <source>
        <dbReference type="SMART" id="SM00865"/>
    </source>
</evidence>
<dbReference type="Gene3D" id="3.40.50.1440">
    <property type="entry name" value="Tubulin/FtsZ, GTPase domain"/>
    <property type="match status" value="1"/>
</dbReference>
<dbReference type="PRINTS" id="PR00423">
    <property type="entry name" value="CELLDVISFTSZ"/>
</dbReference>
<feature type="domain" description="Tubulin/FtsZ GTPase" evidence="5">
    <location>
        <begin position="95"/>
        <end position="270"/>
    </location>
</feature>
<feature type="compositionally biased region" description="Low complexity" evidence="4">
    <location>
        <begin position="379"/>
        <end position="401"/>
    </location>
</feature>
<dbReference type="GO" id="GO:0005737">
    <property type="term" value="C:cytoplasm"/>
    <property type="evidence" value="ECO:0007669"/>
    <property type="project" value="TreeGrafter"/>
</dbReference>
<dbReference type="InterPro" id="IPR000158">
    <property type="entry name" value="Cell_div_FtsZ"/>
</dbReference>
<evidence type="ECO:0008006" key="9">
    <source>
        <dbReference type="Google" id="ProtNLM"/>
    </source>
</evidence>
<dbReference type="GO" id="GO:0032153">
    <property type="term" value="C:cell division site"/>
    <property type="evidence" value="ECO:0007669"/>
    <property type="project" value="TreeGrafter"/>
</dbReference>
<evidence type="ECO:0000256" key="2">
    <source>
        <dbReference type="ARBA" id="ARBA00022741"/>
    </source>
</evidence>
<dbReference type="AlphaFoldDB" id="A0A8J2SE99"/>
<dbReference type="InterPro" id="IPR017975">
    <property type="entry name" value="Tubulin_CS"/>
</dbReference>
<name>A0A8J2SE99_9STRA</name>
<evidence type="ECO:0000256" key="4">
    <source>
        <dbReference type="SAM" id="MobiDB-lite"/>
    </source>
</evidence>
<dbReference type="OrthoDB" id="70257at2759"/>
<feature type="region of interest" description="Disordered" evidence="4">
    <location>
        <begin position="358"/>
        <end position="446"/>
    </location>
</feature>
<dbReference type="GO" id="GO:0005525">
    <property type="term" value="F:GTP binding"/>
    <property type="evidence" value="ECO:0007669"/>
    <property type="project" value="UniProtKB-KW"/>
</dbReference>
<accession>A0A8J2SE99</accession>
<dbReference type="PANTHER" id="PTHR30314:SF3">
    <property type="entry name" value="MITOCHONDRIAL DIVISION PROTEIN FSZA"/>
    <property type="match status" value="1"/>
</dbReference>
<dbReference type="SMART" id="SM00865">
    <property type="entry name" value="Tubulin_C"/>
    <property type="match status" value="1"/>
</dbReference>
<feature type="compositionally biased region" description="Gly residues" evidence="4">
    <location>
        <begin position="480"/>
        <end position="489"/>
    </location>
</feature>
<dbReference type="GO" id="GO:0051301">
    <property type="term" value="P:cell division"/>
    <property type="evidence" value="ECO:0007669"/>
    <property type="project" value="TreeGrafter"/>
</dbReference>
<comment type="caution">
    <text evidence="7">The sequence shown here is derived from an EMBL/GenBank/DDBJ whole genome shotgun (WGS) entry which is preliminary data.</text>
</comment>
<keyword evidence="2" id="KW-0547">Nucleotide-binding</keyword>
<keyword evidence="8" id="KW-1185">Reference proteome</keyword>
<dbReference type="PROSITE" id="PS01135">
    <property type="entry name" value="FTSZ_2"/>
    <property type="match status" value="1"/>
</dbReference>
<dbReference type="GO" id="GO:0048285">
    <property type="term" value="P:organelle fission"/>
    <property type="evidence" value="ECO:0007669"/>
    <property type="project" value="TreeGrafter"/>
</dbReference>
<dbReference type="SMART" id="SM00864">
    <property type="entry name" value="Tubulin"/>
    <property type="match status" value="1"/>
</dbReference>
<feature type="region of interest" description="Disordered" evidence="4">
    <location>
        <begin position="465"/>
        <end position="489"/>
    </location>
</feature>
<feature type="compositionally biased region" description="Basic residues" evidence="4">
    <location>
        <begin position="363"/>
        <end position="378"/>
    </location>
</feature>
<reference evidence="7" key="1">
    <citation type="submission" date="2021-11" db="EMBL/GenBank/DDBJ databases">
        <authorList>
            <consortium name="Genoscope - CEA"/>
            <person name="William W."/>
        </authorList>
    </citation>
    <scope>NUCLEOTIDE SEQUENCE</scope>
</reference>
<feature type="non-terminal residue" evidence="7">
    <location>
        <position position="489"/>
    </location>
</feature>
<dbReference type="CDD" id="cd02201">
    <property type="entry name" value="FtsZ_type1"/>
    <property type="match status" value="1"/>
</dbReference>
<dbReference type="Proteomes" id="UP000789595">
    <property type="component" value="Unassembled WGS sequence"/>
</dbReference>
<dbReference type="EMBL" id="CAKKNE010000002">
    <property type="protein sequence ID" value="CAH0368871.1"/>
    <property type="molecule type" value="Genomic_DNA"/>
</dbReference>
<evidence type="ECO:0000256" key="3">
    <source>
        <dbReference type="ARBA" id="ARBA00023134"/>
    </source>
</evidence>
<dbReference type="InterPro" id="IPR024757">
    <property type="entry name" value="FtsZ_C"/>
</dbReference>
<feature type="compositionally biased region" description="Low complexity" evidence="4">
    <location>
        <begin position="408"/>
        <end position="419"/>
    </location>
</feature>
<dbReference type="SUPFAM" id="SSF52490">
    <property type="entry name" value="Tubulin nucleotide-binding domain-like"/>
    <property type="match status" value="1"/>
</dbReference>
<organism evidence="7 8">
    <name type="scientific">Pelagomonas calceolata</name>
    <dbReference type="NCBI Taxonomy" id="35677"/>
    <lineage>
        <taxon>Eukaryota</taxon>
        <taxon>Sar</taxon>
        <taxon>Stramenopiles</taxon>
        <taxon>Ochrophyta</taxon>
        <taxon>Pelagophyceae</taxon>
        <taxon>Pelagomonadales</taxon>
        <taxon>Pelagomonadaceae</taxon>
        <taxon>Pelagomonas</taxon>
    </lineage>
</organism>
<dbReference type="PANTHER" id="PTHR30314">
    <property type="entry name" value="CELL DIVISION PROTEIN FTSZ-RELATED"/>
    <property type="match status" value="1"/>
</dbReference>
<dbReference type="PROSITE" id="PS00227">
    <property type="entry name" value="TUBULIN"/>
    <property type="match status" value="1"/>
</dbReference>
<dbReference type="GO" id="GO:0003924">
    <property type="term" value="F:GTPase activity"/>
    <property type="evidence" value="ECO:0007669"/>
    <property type="project" value="InterPro"/>
</dbReference>
<dbReference type="GO" id="GO:0007017">
    <property type="term" value="P:microtubule-based process"/>
    <property type="evidence" value="ECO:0007669"/>
    <property type="project" value="InterPro"/>
</dbReference>
<evidence type="ECO:0000313" key="7">
    <source>
        <dbReference type="EMBL" id="CAH0368871.1"/>
    </source>
</evidence>
<dbReference type="Pfam" id="PF12327">
    <property type="entry name" value="FtsZ_C"/>
    <property type="match status" value="1"/>
</dbReference>
<comment type="similarity">
    <text evidence="1">Belongs to the FtsZ family.</text>
</comment>
<evidence type="ECO:0000259" key="5">
    <source>
        <dbReference type="SMART" id="SM00864"/>
    </source>
</evidence>
<dbReference type="InterPro" id="IPR020805">
    <property type="entry name" value="Cell_div_FtsZ_CS"/>
</dbReference>
<dbReference type="InterPro" id="IPR036525">
    <property type="entry name" value="Tubulin/FtsZ_GTPase_sf"/>
</dbReference>
<dbReference type="Pfam" id="PF00091">
    <property type="entry name" value="Tubulin"/>
    <property type="match status" value="1"/>
</dbReference>
<gene>
    <name evidence="7" type="ORF">PECAL_2P19670</name>
</gene>
<evidence type="ECO:0000313" key="8">
    <source>
        <dbReference type="Proteomes" id="UP000789595"/>
    </source>
</evidence>
<evidence type="ECO:0000256" key="1">
    <source>
        <dbReference type="ARBA" id="ARBA00009690"/>
    </source>
</evidence>
<dbReference type="InterPro" id="IPR045061">
    <property type="entry name" value="FtsZ/CetZ"/>
</dbReference>
<dbReference type="GO" id="GO:0005874">
    <property type="term" value="C:microtubule"/>
    <property type="evidence" value="ECO:0007669"/>
    <property type="project" value="InterPro"/>
</dbReference>
<dbReference type="InterPro" id="IPR003008">
    <property type="entry name" value="Tubulin_FtsZ_GTPase"/>
</dbReference>
<feature type="domain" description="Tubulin/FtsZ 2-layer sandwich" evidence="6">
    <location>
        <begin position="272"/>
        <end position="394"/>
    </location>
</feature>
<keyword evidence="3" id="KW-0342">GTP-binding</keyword>
<dbReference type="InterPro" id="IPR008280">
    <property type="entry name" value="Tub_FtsZ_C"/>
</dbReference>
<proteinExistence type="inferred from homology"/>
<dbReference type="SUPFAM" id="SSF55307">
    <property type="entry name" value="Tubulin C-terminal domain-like"/>
    <property type="match status" value="1"/>
</dbReference>